<organism evidence="1 2">
    <name type="scientific">Sphingomonas lycopersici</name>
    <dbReference type="NCBI Taxonomy" id="2951807"/>
    <lineage>
        <taxon>Bacteria</taxon>
        <taxon>Pseudomonadati</taxon>
        <taxon>Pseudomonadota</taxon>
        <taxon>Alphaproteobacteria</taxon>
        <taxon>Sphingomonadales</taxon>
        <taxon>Sphingomonadaceae</taxon>
        <taxon>Sphingomonas</taxon>
    </lineage>
</organism>
<reference evidence="1" key="1">
    <citation type="submission" date="2022-06" db="EMBL/GenBank/DDBJ databases">
        <title>Sphingomonas sp. nov. isolated from rhizosphere soil of tomato.</title>
        <authorList>
            <person name="Dong H."/>
            <person name="Gao R."/>
        </authorList>
    </citation>
    <scope>NUCLEOTIDE SEQUENCE</scope>
    <source>
        <strain evidence="1">MMSM24</strain>
    </source>
</reference>
<sequence length="104" mass="12193">MVKWDADGGRIATTMFEAAAFRRGVRIRCDCGHTAVLNPYRLWWHFHSKHLDDEIEATMRCFRCTKCRRRGRVSIDMIDGGWTETALPMPSESEWKRAVARFRC</sequence>
<comment type="caution">
    <text evidence="1">The sequence shown here is derived from an EMBL/GenBank/DDBJ whole genome shotgun (WGS) entry which is preliminary data.</text>
</comment>
<dbReference type="AlphaFoldDB" id="A0AA41ZB31"/>
<dbReference type="RefSeq" id="WP_265269719.1">
    <property type="nucleotide sequence ID" value="NZ_JANFAV010000012.1"/>
</dbReference>
<evidence type="ECO:0000313" key="2">
    <source>
        <dbReference type="Proteomes" id="UP001165565"/>
    </source>
</evidence>
<dbReference type="Proteomes" id="UP001165565">
    <property type="component" value="Unassembled WGS sequence"/>
</dbReference>
<name>A0AA41ZB31_9SPHN</name>
<evidence type="ECO:0000313" key="1">
    <source>
        <dbReference type="EMBL" id="MCW6536309.1"/>
    </source>
</evidence>
<dbReference type="EMBL" id="JANFAV010000012">
    <property type="protein sequence ID" value="MCW6536309.1"/>
    <property type="molecule type" value="Genomic_DNA"/>
</dbReference>
<proteinExistence type="predicted"/>
<gene>
    <name evidence="1" type="ORF">NEE01_16135</name>
</gene>
<keyword evidence="2" id="KW-1185">Reference proteome</keyword>
<protein>
    <submittedName>
        <fullName evidence="1">Uncharacterized protein</fullName>
    </submittedName>
</protein>
<accession>A0AA41ZB31</accession>